<evidence type="ECO:0000259" key="6">
    <source>
        <dbReference type="Pfam" id="PF14294"/>
    </source>
</evidence>
<name>A0ABT8WV41_9FLAO</name>
<dbReference type="Proteomes" id="UP001176806">
    <property type="component" value="Unassembled WGS sequence"/>
</dbReference>
<feature type="domain" description="DUF4372" evidence="6">
    <location>
        <begin position="4"/>
        <end position="75"/>
    </location>
</feature>
<dbReference type="Pfam" id="PF01609">
    <property type="entry name" value="DDE_Tnp_1"/>
    <property type="match status" value="1"/>
</dbReference>
<proteinExistence type="inferred from homology"/>
<dbReference type="InterPro" id="IPR002559">
    <property type="entry name" value="Transposase_11"/>
</dbReference>
<organism evidence="7 8">
    <name type="scientific">Flavivirga jejuensis</name>
    <dbReference type="NCBI Taxonomy" id="870487"/>
    <lineage>
        <taxon>Bacteria</taxon>
        <taxon>Pseudomonadati</taxon>
        <taxon>Bacteroidota</taxon>
        <taxon>Flavobacteriia</taxon>
        <taxon>Flavobacteriales</taxon>
        <taxon>Flavobacteriaceae</taxon>
        <taxon>Flavivirga</taxon>
    </lineage>
</organism>
<evidence type="ECO:0000313" key="8">
    <source>
        <dbReference type="Proteomes" id="UP001176806"/>
    </source>
</evidence>
<comment type="caution">
    <text evidence="7">The sequence shown here is derived from an EMBL/GenBank/DDBJ whole genome shotgun (WGS) entry which is preliminary data.</text>
</comment>
<dbReference type="Pfam" id="PF14294">
    <property type="entry name" value="DUF4372"/>
    <property type="match status" value="1"/>
</dbReference>
<gene>
    <name evidence="7" type="ORF">Q4Q40_22920</name>
</gene>
<comment type="similarity">
    <text evidence="1">Belongs to the transposase 11 family.</text>
</comment>
<sequence>MNQGKYVFAQILSFLPKRTFDGIVNKYGGNKYIRHFTCWNQLLCMLFGQLTNRESLRDLVVTLEAHHKKSYHLGIGKKVTRSNLAKANQKRDYRIFEEFAYHLIAITKVKFSDQNFDTEHQKIYAFDSSTIDLCLNVFWWAKFRKAKGGIKLHTLFDVQTQIPSFVHITPANTHDVKAMDELVYEVGAFYVFDRGYLDFGRLFKITNCEAYFVIRAKMNMKFNRIYSAKVDKTKGVLCDQTGKLSGFYTSKNYPDKLRRIKYYDSENKRTFVFLTNNIEATAEDIALLYKKRWQIELFFKWMKQHLKIKSFWGISENAVRIQIYTAISTYCLVAIVAQELKINRSTYEILQILGISLLDKTPLNELFKNIDYNNVNELEYKQLSINLF</sequence>
<evidence type="ECO:0000256" key="3">
    <source>
        <dbReference type="ARBA" id="ARBA00023125"/>
    </source>
</evidence>
<keyword evidence="8" id="KW-1185">Reference proteome</keyword>
<evidence type="ECO:0000313" key="7">
    <source>
        <dbReference type="EMBL" id="MDO5977060.1"/>
    </source>
</evidence>
<dbReference type="InterPro" id="IPR012337">
    <property type="entry name" value="RNaseH-like_sf"/>
</dbReference>
<evidence type="ECO:0000256" key="1">
    <source>
        <dbReference type="ARBA" id="ARBA00010075"/>
    </source>
</evidence>
<dbReference type="InterPro" id="IPR025399">
    <property type="entry name" value="DUF4372"/>
</dbReference>
<dbReference type="NCBIfam" id="NF033592">
    <property type="entry name" value="transpos_IS4_1"/>
    <property type="match status" value="1"/>
</dbReference>
<keyword evidence="2" id="KW-0815">Transposition</keyword>
<keyword evidence="4" id="KW-0233">DNA recombination</keyword>
<protein>
    <submittedName>
        <fullName evidence="7">IS4 family transposase</fullName>
    </submittedName>
</protein>
<evidence type="ECO:0000256" key="4">
    <source>
        <dbReference type="ARBA" id="ARBA00023172"/>
    </source>
</evidence>
<feature type="domain" description="Transposase IS4-like" evidence="5">
    <location>
        <begin position="122"/>
        <end position="332"/>
    </location>
</feature>
<reference evidence="7" key="1">
    <citation type="submission" date="2023-07" db="EMBL/GenBank/DDBJ databases">
        <title>Two novel species in the genus Flavivirga.</title>
        <authorList>
            <person name="Kwon K."/>
        </authorList>
    </citation>
    <scope>NUCLEOTIDE SEQUENCE</scope>
    <source>
        <strain evidence="7">KACC 14158</strain>
    </source>
</reference>
<evidence type="ECO:0000259" key="5">
    <source>
        <dbReference type="Pfam" id="PF01609"/>
    </source>
</evidence>
<keyword evidence="3" id="KW-0238">DNA-binding</keyword>
<evidence type="ECO:0000256" key="2">
    <source>
        <dbReference type="ARBA" id="ARBA00022578"/>
    </source>
</evidence>
<dbReference type="PANTHER" id="PTHR33258:SF1">
    <property type="entry name" value="TRANSPOSASE INSL FOR INSERTION SEQUENCE ELEMENT IS186A-RELATED"/>
    <property type="match status" value="1"/>
</dbReference>
<dbReference type="SUPFAM" id="SSF53098">
    <property type="entry name" value="Ribonuclease H-like"/>
    <property type="match status" value="1"/>
</dbReference>
<dbReference type="Gene3D" id="3.90.350.10">
    <property type="entry name" value="Transposase Inhibitor Protein From Tn5, Chain A, domain 1"/>
    <property type="match status" value="1"/>
</dbReference>
<accession>A0ABT8WV41</accession>
<dbReference type="PANTHER" id="PTHR33258">
    <property type="entry name" value="TRANSPOSASE INSL FOR INSERTION SEQUENCE ELEMENT IS186A-RELATED"/>
    <property type="match status" value="1"/>
</dbReference>
<dbReference type="EMBL" id="JAUOEL010000011">
    <property type="protein sequence ID" value="MDO5977060.1"/>
    <property type="molecule type" value="Genomic_DNA"/>
</dbReference>
<dbReference type="InterPro" id="IPR047952">
    <property type="entry name" value="Transpos_IS4"/>
</dbReference>
<dbReference type="RefSeq" id="WP_303304391.1">
    <property type="nucleotide sequence ID" value="NZ_BAABDA010000003.1"/>
</dbReference>